<accession>A0A085WLE4</accession>
<dbReference type="OrthoDB" id="9817525at2"/>
<feature type="transmembrane region" description="Helical" evidence="1">
    <location>
        <begin position="6"/>
        <end position="23"/>
    </location>
</feature>
<sequence length="540" mass="61068">MKLWPFVVVLWGLVLAGTVYIWFRDPNPGSSKRVGRELPRLPLDRIEAPLPPRFAGPLPSQVENFAQALEKGPPLSYVQSRLLEGDREMGEKFLSVLRQMAASAQGLEELWSTYGVVLGPGRHNLMGIVPSMPQDDLGYARTFEDEGVPCAWLRERLDEPDEEFPLLRELFWRKLVRCPGAETTALFAREDAPVESVLQHHSAFDRPRFTPALEKAVRRILTQNREELFQEAWRYLSASQEPVARELSEELRRRALGELRAALDQQAASRERARQEKEALPAKCPPVPTRPEGISDLMLSRCLERWAASNWAATARFALSAARSPELQDADPERLATLRNFSSLAEMRGWARERRLLPEGAPNLADEPESFYLSAVMEQAQRAFRIGIADAEFPRRHDALLVTLAWTARPELSGVVFEQLPPKSPVRRWGEKPSSEEYTLRAYADGQRFSVKARNAYSVHDIGAVLGLLNQVLEARGSPHRFAALNTDFWEVPVVFGPEASLREADARGLWRLGDGQEILVQAEAHLWEGTRTMKRDISF</sequence>
<dbReference type="Proteomes" id="UP000028725">
    <property type="component" value="Unassembled WGS sequence"/>
</dbReference>
<keyword evidence="1" id="KW-0812">Transmembrane</keyword>
<reference evidence="2 3" key="1">
    <citation type="submission" date="2014-04" db="EMBL/GenBank/DDBJ databases">
        <title>Genome assembly of Hyalangium minutum DSM 14724.</title>
        <authorList>
            <person name="Sharma G."/>
            <person name="Subramanian S."/>
        </authorList>
    </citation>
    <scope>NUCLEOTIDE SEQUENCE [LARGE SCALE GENOMIC DNA]</scope>
    <source>
        <strain evidence="2 3">DSM 14724</strain>
    </source>
</reference>
<organism evidence="2 3">
    <name type="scientific">Hyalangium minutum</name>
    <dbReference type="NCBI Taxonomy" id="394096"/>
    <lineage>
        <taxon>Bacteria</taxon>
        <taxon>Pseudomonadati</taxon>
        <taxon>Myxococcota</taxon>
        <taxon>Myxococcia</taxon>
        <taxon>Myxococcales</taxon>
        <taxon>Cystobacterineae</taxon>
        <taxon>Archangiaceae</taxon>
        <taxon>Hyalangium</taxon>
    </lineage>
</organism>
<name>A0A085WLE4_9BACT</name>
<keyword evidence="1" id="KW-0472">Membrane</keyword>
<protein>
    <submittedName>
        <fullName evidence="2">Uncharacterized protein</fullName>
    </submittedName>
</protein>
<evidence type="ECO:0000313" key="2">
    <source>
        <dbReference type="EMBL" id="KFE68507.1"/>
    </source>
</evidence>
<keyword evidence="3" id="KW-1185">Reference proteome</keyword>
<evidence type="ECO:0000313" key="3">
    <source>
        <dbReference type="Proteomes" id="UP000028725"/>
    </source>
</evidence>
<comment type="caution">
    <text evidence="2">The sequence shown here is derived from an EMBL/GenBank/DDBJ whole genome shotgun (WGS) entry which is preliminary data.</text>
</comment>
<dbReference type="AlphaFoldDB" id="A0A085WLE4"/>
<gene>
    <name evidence="2" type="ORF">DB31_7744</name>
</gene>
<dbReference type="RefSeq" id="WP_044189330.1">
    <property type="nucleotide sequence ID" value="NZ_JMCB01000006.1"/>
</dbReference>
<keyword evidence="1" id="KW-1133">Transmembrane helix</keyword>
<dbReference type="EMBL" id="JMCB01000006">
    <property type="protein sequence ID" value="KFE68507.1"/>
    <property type="molecule type" value="Genomic_DNA"/>
</dbReference>
<proteinExistence type="predicted"/>
<dbReference type="STRING" id="394096.DB31_7744"/>
<evidence type="ECO:0000256" key="1">
    <source>
        <dbReference type="SAM" id="Phobius"/>
    </source>
</evidence>